<dbReference type="AlphaFoldDB" id="A0A132AKH4"/>
<dbReference type="InterPro" id="IPR016024">
    <property type="entry name" value="ARM-type_fold"/>
</dbReference>
<dbReference type="VEuPathDB" id="VectorBase:SSCA003396"/>
<sequence>MGLLGNVSECDDLRYHLRKKDFINRFVMLLDSQSDGIEVSYNSAGILAHLISDALPLWDDPSEPYENDKARILMKMDEAISRWDLNSKRNINYRSFKPILRLLRNIDIVWQAQYWAVWALANLTRVQGQ</sequence>
<keyword evidence="1" id="KW-0833">Ubl conjugation pathway</keyword>
<evidence type="ECO:0000313" key="3">
    <source>
        <dbReference type="EMBL" id="KPM11423.1"/>
    </source>
</evidence>
<reference evidence="3 4" key="1">
    <citation type="journal article" date="2015" name="Parasit. Vectors">
        <title>Draft genome of the scabies mite.</title>
        <authorList>
            <person name="Rider S.D.Jr."/>
            <person name="Morgan M.S."/>
            <person name="Arlian L.G."/>
        </authorList>
    </citation>
    <scope>NUCLEOTIDE SEQUENCE [LARGE SCALE GENOMIC DNA]</scope>
    <source>
        <strain evidence="3">Arlian Lab</strain>
    </source>
</reference>
<organism evidence="3 4">
    <name type="scientific">Sarcoptes scabiei</name>
    <name type="common">Itch mite</name>
    <name type="synonym">Acarus scabiei</name>
    <dbReference type="NCBI Taxonomy" id="52283"/>
    <lineage>
        <taxon>Eukaryota</taxon>
        <taxon>Metazoa</taxon>
        <taxon>Ecdysozoa</taxon>
        <taxon>Arthropoda</taxon>
        <taxon>Chelicerata</taxon>
        <taxon>Arachnida</taxon>
        <taxon>Acari</taxon>
        <taxon>Acariformes</taxon>
        <taxon>Sarcoptiformes</taxon>
        <taxon>Astigmata</taxon>
        <taxon>Psoroptidia</taxon>
        <taxon>Sarcoptoidea</taxon>
        <taxon>Sarcoptidae</taxon>
        <taxon>Sarcoptinae</taxon>
        <taxon>Sarcoptes</taxon>
    </lineage>
</organism>
<protein>
    <recommendedName>
        <fullName evidence="2">Protein zer-1 homolog-like C-terminal domain-containing protein</fullName>
    </recommendedName>
</protein>
<dbReference type="Pfam" id="PF22964">
    <property type="entry name" value="ZER1-like_2nd"/>
    <property type="match status" value="1"/>
</dbReference>
<proteinExistence type="predicted"/>
<dbReference type="PANTHER" id="PTHR12904">
    <property type="match status" value="1"/>
</dbReference>
<dbReference type="GO" id="GO:0031462">
    <property type="term" value="C:Cul2-RING ubiquitin ligase complex"/>
    <property type="evidence" value="ECO:0007669"/>
    <property type="project" value="TreeGrafter"/>
</dbReference>
<evidence type="ECO:0000256" key="1">
    <source>
        <dbReference type="ARBA" id="ARBA00022786"/>
    </source>
</evidence>
<evidence type="ECO:0000259" key="2">
    <source>
        <dbReference type="Pfam" id="PF22964"/>
    </source>
</evidence>
<name>A0A132AKH4_SARSC</name>
<dbReference type="InterPro" id="IPR011989">
    <property type="entry name" value="ARM-like"/>
</dbReference>
<dbReference type="OrthoDB" id="5783533at2759"/>
<dbReference type="Proteomes" id="UP000616769">
    <property type="component" value="Unassembled WGS sequence"/>
</dbReference>
<dbReference type="SUPFAM" id="SSF48371">
    <property type="entry name" value="ARM repeat"/>
    <property type="match status" value="1"/>
</dbReference>
<dbReference type="PANTHER" id="PTHR12904:SF23">
    <property type="entry name" value="PROTEIN ZER-1 HOMOLOG"/>
    <property type="match status" value="1"/>
</dbReference>
<dbReference type="Gene3D" id="1.25.10.10">
    <property type="entry name" value="Leucine-rich Repeat Variant"/>
    <property type="match status" value="1"/>
</dbReference>
<gene>
    <name evidence="3" type="ORF">QR98_0099930</name>
</gene>
<evidence type="ECO:0000313" key="4">
    <source>
        <dbReference type="Proteomes" id="UP000616769"/>
    </source>
</evidence>
<dbReference type="InterPro" id="IPR055142">
    <property type="entry name" value="ZER1-like_C"/>
</dbReference>
<feature type="domain" description="Protein zer-1 homolog-like C-terminal" evidence="2">
    <location>
        <begin position="1"/>
        <end position="127"/>
    </location>
</feature>
<dbReference type="InterPro" id="IPR051341">
    <property type="entry name" value="Zyg-11_UBL_adapter"/>
</dbReference>
<comment type="caution">
    <text evidence="3">The sequence shown here is derived from an EMBL/GenBank/DDBJ whole genome shotgun (WGS) entry which is preliminary data.</text>
</comment>
<accession>A0A132AKH4</accession>
<dbReference type="EMBL" id="JXLN01017163">
    <property type="protein sequence ID" value="KPM11423.1"/>
    <property type="molecule type" value="Genomic_DNA"/>
</dbReference>